<dbReference type="GO" id="GO:0004668">
    <property type="term" value="F:protein-arginine deiminase activity"/>
    <property type="evidence" value="ECO:0007669"/>
    <property type="project" value="InterPro"/>
</dbReference>
<dbReference type="SUPFAM" id="SSF55909">
    <property type="entry name" value="Pentein"/>
    <property type="match status" value="1"/>
</dbReference>
<comment type="similarity">
    <text evidence="2">Belongs to the agmatine deiminase family.</text>
</comment>
<dbReference type="STRING" id="39492.ERS852540_01286"/>
<dbReference type="InterPro" id="IPR017754">
    <property type="entry name" value="Agmatine_deiminase"/>
</dbReference>
<dbReference type="Proteomes" id="UP000095662">
    <property type="component" value="Unassembled WGS sequence"/>
</dbReference>
<dbReference type="PANTHER" id="PTHR31377:SF0">
    <property type="entry name" value="AGMATINE DEIMINASE-RELATED"/>
    <property type="match status" value="1"/>
</dbReference>
<evidence type="ECO:0000256" key="1">
    <source>
        <dbReference type="ARBA" id="ARBA00022801"/>
    </source>
</evidence>
<protein>
    <recommendedName>
        <fullName evidence="2">Putative agmatine deiminase</fullName>
        <ecNumber evidence="2">3.5.3.12</ecNumber>
    </recommendedName>
    <alternativeName>
        <fullName evidence="2">Agmatine iminohydrolase</fullName>
    </alternativeName>
</protein>
<proteinExistence type="inferred from homology"/>
<dbReference type="NCBIfam" id="TIGR03380">
    <property type="entry name" value="agmatine_aguA"/>
    <property type="match status" value="1"/>
</dbReference>
<dbReference type="GO" id="GO:0009446">
    <property type="term" value="P:putrescine biosynthetic process"/>
    <property type="evidence" value="ECO:0007669"/>
    <property type="project" value="InterPro"/>
</dbReference>
<dbReference type="Gene3D" id="3.75.10.10">
    <property type="entry name" value="L-arginine/glycine Amidinotransferase, Chain A"/>
    <property type="match status" value="1"/>
</dbReference>
<dbReference type="HAMAP" id="MF_01841">
    <property type="entry name" value="Agmatine_deimin"/>
    <property type="match status" value="1"/>
</dbReference>
<evidence type="ECO:0000256" key="2">
    <source>
        <dbReference type="HAMAP-Rule" id="MF_01841"/>
    </source>
</evidence>
<sequence length="377" mass="42008">MKIISDSTPLIDGYRMPAEFSSHSGCIIIFPERPDSWQYGGVKAKKAFCEVACAIAKSEKVTVLASFEQYENARRMLPPHIRVVEMSSDDAWARDVSPEFVVNDKGDMRGVDWYFNAWGGLVDGLYFPWDKDNKIARKVCDMLDVDVYDFSDFVLEGGSISADGEGTILTTEACLLSAGRNPQLSKAEIEENLCEGLGAKKVIWLPGGILGDETNEHVDNICVFAAPHTVLLSWCEDETSEQYRMCRACLDVLENSTDALGRKIDVVKLAMPRPIYMTEEEVAGLDLFDGEPTRDTVSPLSASYVNLYIGNKVVVMPAFGGENTEYDLRAKSEVQKVFPDREIIQIYARDILIGGGNIHCITHQIPSFVRKETPYDK</sequence>
<evidence type="ECO:0000313" key="3">
    <source>
        <dbReference type="EMBL" id="CUQ86439.1"/>
    </source>
</evidence>
<dbReference type="GO" id="GO:0047632">
    <property type="term" value="F:agmatine deiminase activity"/>
    <property type="evidence" value="ECO:0007669"/>
    <property type="project" value="UniProtKB-UniRule"/>
</dbReference>
<dbReference type="Pfam" id="PF04371">
    <property type="entry name" value="PAD_porph"/>
    <property type="match status" value="1"/>
</dbReference>
<dbReference type="PANTHER" id="PTHR31377">
    <property type="entry name" value="AGMATINE DEIMINASE-RELATED"/>
    <property type="match status" value="1"/>
</dbReference>
<feature type="active site" description="Amidino-cysteine intermediate" evidence="2">
    <location>
        <position position="360"/>
    </location>
</feature>
<organism evidence="3 4">
    <name type="scientific">[Eubacterium] siraeum</name>
    <dbReference type="NCBI Taxonomy" id="39492"/>
    <lineage>
        <taxon>Bacteria</taxon>
        <taxon>Bacillati</taxon>
        <taxon>Bacillota</taxon>
        <taxon>Clostridia</taxon>
        <taxon>Eubacteriales</taxon>
        <taxon>Oscillospiraceae</taxon>
        <taxon>Oscillospiraceae incertae sedis</taxon>
    </lineage>
</organism>
<dbReference type="NCBIfam" id="NF010070">
    <property type="entry name" value="PRK13551.1"/>
    <property type="match status" value="1"/>
</dbReference>
<comment type="catalytic activity">
    <reaction evidence="2">
        <text>agmatine + H2O = N-carbamoylputrescine + NH4(+)</text>
        <dbReference type="Rhea" id="RHEA:18037"/>
        <dbReference type="ChEBI" id="CHEBI:15377"/>
        <dbReference type="ChEBI" id="CHEBI:28938"/>
        <dbReference type="ChEBI" id="CHEBI:58145"/>
        <dbReference type="ChEBI" id="CHEBI:58318"/>
        <dbReference type="EC" id="3.5.3.12"/>
    </reaction>
</comment>
<dbReference type="OrthoDB" id="9808013at2"/>
<dbReference type="AlphaFoldDB" id="A0A174ZNE4"/>
<dbReference type="InterPro" id="IPR007466">
    <property type="entry name" value="Peptidyl-Arg-deiminase_porph"/>
</dbReference>
<reference evidence="3 4" key="1">
    <citation type="submission" date="2015-09" db="EMBL/GenBank/DDBJ databases">
        <authorList>
            <consortium name="Pathogen Informatics"/>
        </authorList>
    </citation>
    <scope>NUCLEOTIDE SEQUENCE [LARGE SCALE GENOMIC DNA]</scope>
    <source>
        <strain evidence="3 4">2789STDY5834928</strain>
    </source>
</reference>
<dbReference type="EMBL" id="CZBY01000009">
    <property type="protein sequence ID" value="CUQ86439.1"/>
    <property type="molecule type" value="Genomic_DNA"/>
</dbReference>
<keyword evidence="1 2" id="KW-0378">Hydrolase</keyword>
<gene>
    <name evidence="2 3" type="primary">aguA</name>
    <name evidence="3" type="ORF">ERS852540_01286</name>
</gene>
<accession>A0A174ZNE4</accession>
<evidence type="ECO:0000313" key="4">
    <source>
        <dbReference type="Proteomes" id="UP000095662"/>
    </source>
</evidence>
<dbReference type="EC" id="3.5.3.12" evidence="2"/>
<name>A0A174ZNE4_9FIRM</name>